<dbReference type="OrthoDB" id="6091153at2759"/>
<comment type="caution">
    <text evidence="4">The sequence shown here is derived from an EMBL/GenBank/DDBJ whole genome shotgun (WGS) entry which is preliminary data.</text>
</comment>
<dbReference type="AlphaFoldDB" id="A0A9Q1CN11"/>
<dbReference type="Pfam" id="PF00098">
    <property type="entry name" value="zf-CCHC"/>
    <property type="match status" value="1"/>
</dbReference>
<feature type="compositionally biased region" description="Basic and acidic residues" evidence="2">
    <location>
        <begin position="119"/>
        <end position="131"/>
    </location>
</feature>
<evidence type="ECO:0000256" key="1">
    <source>
        <dbReference type="PROSITE-ProRule" id="PRU00047"/>
    </source>
</evidence>
<organism evidence="4 5">
    <name type="scientific">Holothuria leucospilota</name>
    <name type="common">Black long sea cucumber</name>
    <name type="synonym">Mertensiothuria leucospilota</name>
    <dbReference type="NCBI Taxonomy" id="206669"/>
    <lineage>
        <taxon>Eukaryota</taxon>
        <taxon>Metazoa</taxon>
        <taxon>Echinodermata</taxon>
        <taxon>Eleutherozoa</taxon>
        <taxon>Echinozoa</taxon>
        <taxon>Holothuroidea</taxon>
        <taxon>Aspidochirotacea</taxon>
        <taxon>Aspidochirotida</taxon>
        <taxon>Holothuriidae</taxon>
        <taxon>Holothuria</taxon>
    </lineage>
</organism>
<gene>
    <name evidence="4" type="ORF">HOLleu_06811</name>
</gene>
<evidence type="ECO:0000256" key="2">
    <source>
        <dbReference type="SAM" id="MobiDB-lite"/>
    </source>
</evidence>
<dbReference type="SMART" id="SM00343">
    <property type="entry name" value="ZnF_C2HC"/>
    <property type="match status" value="1"/>
</dbReference>
<accession>A0A9Q1CN11</accession>
<proteinExistence type="predicted"/>
<dbReference type="GO" id="GO:0008270">
    <property type="term" value="F:zinc ion binding"/>
    <property type="evidence" value="ECO:0007669"/>
    <property type="project" value="UniProtKB-KW"/>
</dbReference>
<dbReference type="InterPro" id="IPR036875">
    <property type="entry name" value="Znf_CCHC_sf"/>
</dbReference>
<dbReference type="SUPFAM" id="SSF57756">
    <property type="entry name" value="Retrovirus zinc finger-like domains"/>
    <property type="match status" value="1"/>
</dbReference>
<feature type="region of interest" description="Disordered" evidence="2">
    <location>
        <begin position="223"/>
        <end position="358"/>
    </location>
</feature>
<name>A0A9Q1CN11_HOLLE</name>
<evidence type="ECO:0000259" key="3">
    <source>
        <dbReference type="PROSITE" id="PS50158"/>
    </source>
</evidence>
<dbReference type="Proteomes" id="UP001152320">
    <property type="component" value="Chromosome 2"/>
</dbReference>
<dbReference type="PROSITE" id="PS50158">
    <property type="entry name" value="ZF_CCHC"/>
    <property type="match status" value="1"/>
</dbReference>
<keyword evidence="1" id="KW-0862">Zinc</keyword>
<feature type="region of interest" description="Disordered" evidence="2">
    <location>
        <begin position="1"/>
        <end position="29"/>
    </location>
</feature>
<dbReference type="InterPro" id="IPR001878">
    <property type="entry name" value="Znf_CCHC"/>
</dbReference>
<feature type="region of interest" description="Disordered" evidence="2">
    <location>
        <begin position="844"/>
        <end position="868"/>
    </location>
</feature>
<dbReference type="PANTHER" id="PTHR19963:SF30">
    <property type="entry name" value="ENDONUCLEASE_EXONUCLEASE_PHOSPHATASE DOMAIN-CONTAINING PROTEIN"/>
    <property type="match status" value="1"/>
</dbReference>
<feature type="region of interest" description="Disordered" evidence="2">
    <location>
        <begin position="817"/>
        <end position="836"/>
    </location>
</feature>
<feature type="domain" description="CCHC-type" evidence="3">
    <location>
        <begin position="837"/>
        <end position="853"/>
    </location>
</feature>
<feature type="compositionally biased region" description="Basic and acidic residues" evidence="2">
    <location>
        <begin position="8"/>
        <end position="29"/>
    </location>
</feature>
<dbReference type="EMBL" id="JAIZAY010000002">
    <property type="protein sequence ID" value="KAJ8047738.1"/>
    <property type="molecule type" value="Genomic_DNA"/>
</dbReference>
<keyword evidence="5" id="KW-1185">Reference proteome</keyword>
<feature type="compositionally biased region" description="Basic and acidic residues" evidence="2">
    <location>
        <begin position="248"/>
        <end position="271"/>
    </location>
</feature>
<keyword evidence="1" id="KW-0863">Zinc-finger</keyword>
<keyword evidence="1" id="KW-0479">Metal-binding</keyword>
<feature type="compositionally biased region" description="Basic and acidic residues" evidence="2">
    <location>
        <begin position="844"/>
        <end position="860"/>
    </location>
</feature>
<protein>
    <recommendedName>
        <fullName evidence="3">CCHC-type domain-containing protein</fullName>
    </recommendedName>
</protein>
<sequence length="868" mass="96798">MDNWVSRSFDDRPSDSQLSRSKDKIRKEPTLGEFSERFGDLLVLDEYPTGASSAGNQTLVSDVRRVSETLPNRNENLPVSGGGNVCNVYSNREQQQEAASVAGQGTADSSYLLGPRTSGVERDVSTRERDFPREWRPQQEAVVVAGQGTADLFSLLGPRTSGIERDLSTRERDFPREWRPQQEAVDVAGQGTADFFSLLGPRTSGIERDLSTRDRDFPREWRPQHEAGYIAGQGTADSSYLLGPRTSGVERDLSTRDRDFPREWRPQHEAGDIAGQGTADSSYLLGPRTSGVERDLSTRERDFPREWRPQHEAGDIAGQGTANSSYLLGPRTSGVERGLSTRDRDFPREWRPQQEAVGVSGQAEVECFSLLRPKTSGVEVNNALPPDNEFSPEWRPQQEAEALSGALRADETFINGSRVADDCQAQMKRNTPGEGELQQEAAYYGNLLRENRSSRRGETVSRVSQGHPGVCNANKTMCMPSPIRSISGEREMGVAQKASPAGYPNSSHIGVIDHMSDGRYMSLPVLSDSGRRGQSSLSRGCEKLPCTPVKYPQRNYTNVGLNDNHSGVPSLHEVEFQKRESSGRHPSKLRGKETRPPPYDGTGDWHDYAIQFELISELNGWDLITKGMQLATSLRGNALAVLGDLDSHKRRNYESLVDALTRRFGSKNQTELHRVELKNKQRKKGETLPELAQSVRRLSKLAYPDAKNDLQETLARDHFIDALADSDLRWGIYQSRPRCLNDAVKTAIEFEAFRKAENQRNINKGKFVRTVSGLPREKSPEKQVEPIAENFKHVVETVMGAIKQGFENIQKDIGKANAADKKPARKGRARKGDDYDKCYNCKETGHFARDCPKPKPEEPAASKNVQEN</sequence>
<feature type="region of interest" description="Disordered" evidence="2">
    <location>
        <begin position="96"/>
        <end position="131"/>
    </location>
</feature>
<evidence type="ECO:0000313" key="5">
    <source>
        <dbReference type="Proteomes" id="UP001152320"/>
    </source>
</evidence>
<evidence type="ECO:0000313" key="4">
    <source>
        <dbReference type="EMBL" id="KAJ8047738.1"/>
    </source>
</evidence>
<feature type="region of interest" description="Disordered" evidence="2">
    <location>
        <begin position="575"/>
        <end position="600"/>
    </location>
</feature>
<feature type="compositionally biased region" description="Basic and acidic residues" evidence="2">
    <location>
        <begin position="339"/>
        <end position="352"/>
    </location>
</feature>
<dbReference type="PANTHER" id="PTHR19963">
    <property type="entry name" value="CCHC-TYPE DOMAIN-CONTAINING PROTEIN"/>
    <property type="match status" value="1"/>
</dbReference>
<dbReference type="GO" id="GO:0003676">
    <property type="term" value="F:nucleic acid binding"/>
    <property type="evidence" value="ECO:0007669"/>
    <property type="project" value="InterPro"/>
</dbReference>
<feature type="compositionally biased region" description="Basic and acidic residues" evidence="2">
    <location>
        <begin position="291"/>
        <end position="314"/>
    </location>
</feature>
<reference evidence="4" key="1">
    <citation type="submission" date="2021-10" db="EMBL/GenBank/DDBJ databases">
        <title>Tropical sea cucumber genome reveals ecological adaptation and Cuvierian tubules defense mechanism.</title>
        <authorList>
            <person name="Chen T."/>
        </authorList>
    </citation>
    <scope>NUCLEOTIDE SEQUENCE</scope>
    <source>
        <strain evidence="4">Nanhai2018</strain>
        <tissue evidence="4">Muscle</tissue>
    </source>
</reference>
<dbReference type="Gene3D" id="4.10.60.10">
    <property type="entry name" value="Zinc finger, CCHC-type"/>
    <property type="match status" value="1"/>
</dbReference>